<keyword evidence="9" id="KW-1185">Reference proteome</keyword>
<feature type="domain" description="Fe2OG dioxygenase" evidence="8">
    <location>
        <begin position="377"/>
        <end position="487"/>
    </location>
</feature>
<evidence type="ECO:0000256" key="6">
    <source>
        <dbReference type="PIRSR" id="PIRSR604574-2"/>
    </source>
</evidence>
<dbReference type="PROSITE" id="PS51471">
    <property type="entry name" value="FE2OG_OXY"/>
    <property type="match status" value="1"/>
</dbReference>
<accession>A0A8B8PVH3</accession>
<dbReference type="InterPro" id="IPR004574">
    <property type="entry name" value="Alkb"/>
</dbReference>
<dbReference type="InterPro" id="IPR037151">
    <property type="entry name" value="AlkB-like_sf"/>
</dbReference>
<name>A0A8B8PVH3_9MYRT</name>
<comment type="cofactor">
    <cofactor evidence="6">
        <name>Fe(2+)</name>
        <dbReference type="ChEBI" id="CHEBI:29033"/>
    </cofactor>
    <text evidence="6">Binds 1 Fe(2+) ion per subunit.</text>
</comment>
<dbReference type="GO" id="GO:0005737">
    <property type="term" value="C:cytoplasm"/>
    <property type="evidence" value="ECO:0007669"/>
    <property type="project" value="TreeGrafter"/>
</dbReference>
<feature type="compositionally biased region" description="Basic and acidic residues" evidence="7">
    <location>
        <begin position="43"/>
        <end position="58"/>
    </location>
</feature>
<comment type="similarity">
    <text evidence="1">Belongs to the alkB family.</text>
</comment>
<keyword evidence="3" id="KW-0223">Dioxygenase</keyword>
<reference evidence="10" key="1">
    <citation type="submission" date="2025-08" db="UniProtKB">
        <authorList>
            <consortium name="RefSeq"/>
        </authorList>
    </citation>
    <scope>IDENTIFICATION</scope>
    <source>
        <tissue evidence="10">Leaf</tissue>
    </source>
</reference>
<dbReference type="InterPro" id="IPR027450">
    <property type="entry name" value="AlkB-like"/>
</dbReference>
<dbReference type="SUPFAM" id="SSF51197">
    <property type="entry name" value="Clavaminate synthase-like"/>
    <property type="match status" value="1"/>
</dbReference>
<dbReference type="AlphaFoldDB" id="A0A8B8PVH3"/>
<evidence type="ECO:0000256" key="1">
    <source>
        <dbReference type="ARBA" id="ARBA00007879"/>
    </source>
</evidence>
<evidence type="ECO:0000256" key="3">
    <source>
        <dbReference type="ARBA" id="ARBA00022964"/>
    </source>
</evidence>
<evidence type="ECO:0000313" key="9">
    <source>
        <dbReference type="Proteomes" id="UP000827889"/>
    </source>
</evidence>
<feature type="region of interest" description="Disordered" evidence="7">
    <location>
        <begin position="39"/>
        <end position="60"/>
    </location>
</feature>
<evidence type="ECO:0000256" key="7">
    <source>
        <dbReference type="SAM" id="MobiDB-lite"/>
    </source>
</evidence>
<evidence type="ECO:0000256" key="4">
    <source>
        <dbReference type="ARBA" id="ARBA00023002"/>
    </source>
</evidence>
<dbReference type="PANTHER" id="PTHR16557:SF10">
    <property type="entry name" value="2-OXOGLUTARATE-DEPENDENT DIOXYGENASE FAMILY PROTEIN"/>
    <property type="match status" value="1"/>
</dbReference>
<keyword evidence="4" id="KW-0560">Oxidoreductase</keyword>
<dbReference type="GO" id="GO:0008198">
    <property type="term" value="F:ferrous iron binding"/>
    <property type="evidence" value="ECO:0007669"/>
    <property type="project" value="TreeGrafter"/>
</dbReference>
<dbReference type="KEGG" id="rarg:115746933"/>
<evidence type="ECO:0000313" key="10">
    <source>
        <dbReference type="RefSeq" id="XP_030538779.1"/>
    </source>
</evidence>
<keyword evidence="2 6" id="KW-0479">Metal-binding</keyword>
<dbReference type="InterPro" id="IPR005123">
    <property type="entry name" value="Oxoglu/Fe-dep_dioxygenase_dom"/>
</dbReference>
<feature type="binding site" evidence="6">
    <location>
        <position position="395"/>
    </location>
    <ligand>
        <name>Fe cation</name>
        <dbReference type="ChEBI" id="CHEBI:24875"/>
        <note>catalytic</note>
    </ligand>
</feature>
<protein>
    <submittedName>
        <fullName evidence="10">Uncharacterized protein LOC115746933 isoform X1</fullName>
    </submittedName>
</protein>
<evidence type="ECO:0000256" key="5">
    <source>
        <dbReference type="ARBA" id="ARBA00023004"/>
    </source>
</evidence>
<dbReference type="Proteomes" id="UP000827889">
    <property type="component" value="Chromosome 7"/>
</dbReference>
<dbReference type="GO" id="GO:0035516">
    <property type="term" value="F:broad specificity oxidative DNA demethylase activity"/>
    <property type="evidence" value="ECO:0007669"/>
    <property type="project" value="TreeGrafter"/>
</dbReference>
<sequence>MRRLDHAIPCRSRVAETVSRQVRVLLFCSMGKMKMSLGDGDEWSWRRKDPSSRGDSGVHSDSVSGFSFLVKVGADEGSSELSSTSAGGDTRYGEHNSRIMMIGDIPVHLEATPNYPLNCNESPGTQGAAQERDIGTDSQKSPKHCEIRAAPEVVRKVELASYDTGTHRGSDGVVNFIKRRTRVDLRNQGTTRSDSSIKVEKLHTSIGLKDARSLSASIFVNKAKPFDICLPRRRRLDFAETSDPVEDCEQTHEAVQLVEQESRVLRPGMVLLKNYVTLREQIDIIRKCREIGIGPGGFYQPCYQDGAKLRLQMMCLGLDWDPNTRKYERQRRVDGCSAPDIPNEFILAVKRAIGDAKDLVKKGDRRSNLRNDLPTMSPNICIVNFYTTTGRLGLHQDRDESRESLRKGLPVVSFSIGDSAEFLFRDYRDADGAERVMLESGDVVIFGGESRMVFHGISSVVPNSAPKALVDKSGLRPGRLNLTFRQF</sequence>
<gene>
    <name evidence="10" type="primary">LOC115746933</name>
</gene>
<dbReference type="GO" id="GO:0035513">
    <property type="term" value="P:oxidative RNA demethylation"/>
    <property type="evidence" value="ECO:0007669"/>
    <property type="project" value="TreeGrafter"/>
</dbReference>
<feature type="region of interest" description="Disordered" evidence="7">
    <location>
        <begin position="121"/>
        <end position="142"/>
    </location>
</feature>
<keyword evidence="5 6" id="KW-0408">Iron</keyword>
<dbReference type="PANTHER" id="PTHR16557">
    <property type="entry name" value="ALKYLATED DNA REPAIR PROTEIN ALKB-RELATED"/>
    <property type="match status" value="1"/>
</dbReference>
<dbReference type="Gene3D" id="2.60.120.590">
    <property type="entry name" value="Alpha-ketoglutarate-dependent dioxygenase AlkB-like"/>
    <property type="match status" value="1"/>
</dbReference>
<feature type="binding site" evidence="6">
    <location>
        <position position="455"/>
    </location>
    <ligand>
        <name>Fe cation</name>
        <dbReference type="ChEBI" id="CHEBI:24875"/>
        <note>catalytic</note>
    </ligand>
</feature>
<dbReference type="GO" id="GO:0035515">
    <property type="term" value="F:oxidative RNA demethylase activity"/>
    <property type="evidence" value="ECO:0007669"/>
    <property type="project" value="TreeGrafter"/>
</dbReference>
<dbReference type="RefSeq" id="XP_030538779.1">
    <property type="nucleotide sequence ID" value="XM_030682919.2"/>
</dbReference>
<evidence type="ECO:0000256" key="2">
    <source>
        <dbReference type="ARBA" id="ARBA00022723"/>
    </source>
</evidence>
<evidence type="ECO:0000259" key="8">
    <source>
        <dbReference type="PROSITE" id="PS51471"/>
    </source>
</evidence>
<proteinExistence type="inferred from homology"/>
<feature type="binding site" evidence="6">
    <location>
        <position position="397"/>
    </location>
    <ligand>
        <name>Fe cation</name>
        <dbReference type="ChEBI" id="CHEBI:24875"/>
        <note>catalytic</note>
    </ligand>
</feature>
<dbReference type="OrthoDB" id="1536782at2759"/>
<dbReference type="GeneID" id="115746933"/>
<organism evidence="9 10">
    <name type="scientific">Rhodamnia argentea</name>
    <dbReference type="NCBI Taxonomy" id="178133"/>
    <lineage>
        <taxon>Eukaryota</taxon>
        <taxon>Viridiplantae</taxon>
        <taxon>Streptophyta</taxon>
        <taxon>Embryophyta</taxon>
        <taxon>Tracheophyta</taxon>
        <taxon>Spermatophyta</taxon>
        <taxon>Magnoliopsida</taxon>
        <taxon>eudicotyledons</taxon>
        <taxon>Gunneridae</taxon>
        <taxon>Pentapetalae</taxon>
        <taxon>rosids</taxon>
        <taxon>malvids</taxon>
        <taxon>Myrtales</taxon>
        <taxon>Myrtaceae</taxon>
        <taxon>Myrtoideae</taxon>
        <taxon>Myrteae</taxon>
        <taxon>Australasian group</taxon>
        <taxon>Rhodamnia</taxon>
    </lineage>
</organism>
<dbReference type="Pfam" id="PF13532">
    <property type="entry name" value="2OG-FeII_Oxy_2"/>
    <property type="match status" value="1"/>
</dbReference>